<keyword evidence="3" id="KW-1185">Reference proteome</keyword>
<dbReference type="RefSeq" id="WP_130612405.1">
    <property type="nucleotide sequence ID" value="NZ_AP019368.1"/>
</dbReference>
<dbReference type="PANTHER" id="PTHR42839:SF2">
    <property type="entry name" value="ISOCHORISMATE SYNTHASE ENTC"/>
    <property type="match status" value="1"/>
</dbReference>
<dbReference type="AlphaFoldDB" id="A0A4P2VMA9"/>
<organism evidence="2 3">
    <name type="scientific">Fluviispira sanaruensis</name>
    <dbReference type="NCBI Taxonomy" id="2493639"/>
    <lineage>
        <taxon>Bacteria</taxon>
        <taxon>Pseudomonadati</taxon>
        <taxon>Bdellovibrionota</taxon>
        <taxon>Oligoflexia</taxon>
        <taxon>Silvanigrellales</taxon>
        <taxon>Silvanigrellaceae</taxon>
        <taxon>Fluviispira</taxon>
    </lineage>
</organism>
<dbReference type="EMBL" id="AP019368">
    <property type="protein sequence ID" value="BBH54516.1"/>
    <property type="molecule type" value="Genomic_DNA"/>
</dbReference>
<dbReference type="OrthoDB" id="5290194at2"/>
<dbReference type="InterPro" id="IPR015890">
    <property type="entry name" value="Chorismate_C"/>
</dbReference>
<evidence type="ECO:0000313" key="2">
    <source>
        <dbReference type="EMBL" id="BBH54516.1"/>
    </source>
</evidence>
<proteinExistence type="predicted"/>
<evidence type="ECO:0000259" key="1">
    <source>
        <dbReference type="Pfam" id="PF00425"/>
    </source>
</evidence>
<sequence length="360" mass="41541">MNDILLNQFLNCGFFIGDLNEDKMWFMTSSIRQLKNQEENLFPFFYLNNFFSNKKNPFYKGLNFQEMSISDFQKIIDNNSSKKPNIKWKSANKDFYLKQYSELKKEISLKILKKGVPYSFQEGSCKLSKENKLYLLKNILKNRKKNSSYIYGYWNKSEGVIGTTPELLFIQKNNNIQTIALAGTVPNEKNVDKNNFINDPKMQNEHAYVIEGMKQTLEKFGDFSFGKTHLLELPKLIHLKTDINIKISENIDFDYESFLKELHPTAALGILPKNSKSNWLNSFESSKINRGYFAASFGVVLNKNNSIFIATIRGMQWQNNTLKVSAGGGVIQESIFADEWNEINTKINSIKDNLGLHSTI</sequence>
<feature type="domain" description="Chorismate-utilising enzyme C-terminal" evidence="1">
    <location>
        <begin position="96"/>
        <end position="346"/>
    </location>
</feature>
<dbReference type="SUPFAM" id="SSF56322">
    <property type="entry name" value="ADC synthase"/>
    <property type="match status" value="1"/>
</dbReference>
<protein>
    <recommendedName>
        <fullName evidence="1">Chorismate-utilising enzyme C-terminal domain-containing protein</fullName>
    </recommendedName>
</protein>
<name>A0A4P2VMA9_FLUSA</name>
<dbReference type="Pfam" id="PF00425">
    <property type="entry name" value="Chorismate_bind"/>
    <property type="match status" value="1"/>
</dbReference>
<accession>A0A4P2VMA9</accession>
<dbReference type="InterPro" id="IPR005801">
    <property type="entry name" value="ADC_synthase"/>
</dbReference>
<reference evidence="2 3" key="1">
    <citation type="submission" date="2018-12" db="EMBL/GenBank/DDBJ databases">
        <title>Rubrispira sanarue gen. nov., sp., nov., a member of the order Silvanigrellales, isolated from a brackish lake in Hamamatsu Japan.</title>
        <authorList>
            <person name="Maejima Y."/>
            <person name="Iino T."/>
            <person name="Muraguchi Y."/>
            <person name="Fukuda K."/>
            <person name="Nojiri H."/>
            <person name="Ohkuma M."/>
            <person name="Moriuchi R."/>
            <person name="Dohra H."/>
            <person name="Kimbara K."/>
            <person name="Shintani M."/>
        </authorList>
    </citation>
    <scope>NUCLEOTIDE SEQUENCE [LARGE SCALE GENOMIC DNA]</scope>
    <source>
        <strain evidence="2 3">RF1110005</strain>
    </source>
</reference>
<dbReference type="Proteomes" id="UP000291236">
    <property type="component" value="Chromosome"/>
</dbReference>
<dbReference type="KEGG" id="sbf:JCM31447_29870"/>
<dbReference type="Gene3D" id="3.60.120.10">
    <property type="entry name" value="Anthranilate synthase"/>
    <property type="match status" value="1"/>
</dbReference>
<dbReference type="PANTHER" id="PTHR42839">
    <property type="entry name" value="ISOCHORISMATE SYNTHASE ENTC"/>
    <property type="match status" value="1"/>
</dbReference>
<evidence type="ECO:0000313" key="3">
    <source>
        <dbReference type="Proteomes" id="UP000291236"/>
    </source>
</evidence>
<gene>
    <name evidence="2" type="ORF">JCM31447_29870</name>
</gene>